<comment type="caution">
    <text evidence="1">The sequence shown here is derived from an EMBL/GenBank/DDBJ whole genome shotgun (WGS) entry which is preliminary data.</text>
</comment>
<gene>
    <name evidence="1" type="ORF">Adt_41530</name>
</gene>
<organism evidence="1 2">
    <name type="scientific">Abeliophyllum distichum</name>
    <dbReference type="NCBI Taxonomy" id="126358"/>
    <lineage>
        <taxon>Eukaryota</taxon>
        <taxon>Viridiplantae</taxon>
        <taxon>Streptophyta</taxon>
        <taxon>Embryophyta</taxon>
        <taxon>Tracheophyta</taxon>
        <taxon>Spermatophyta</taxon>
        <taxon>Magnoliopsida</taxon>
        <taxon>eudicotyledons</taxon>
        <taxon>Gunneridae</taxon>
        <taxon>Pentapetalae</taxon>
        <taxon>asterids</taxon>
        <taxon>lamiids</taxon>
        <taxon>Lamiales</taxon>
        <taxon>Oleaceae</taxon>
        <taxon>Forsythieae</taxon>
        <taxon>Abeliophyllum</taxon>
    </lineage>
</organism>
<evidence type="ECO:0000313" key="2">
    <source>
        <dbReference type="Proteomes" id="UP001604336"/>
    </source>
</evidence>
<dbReference type="EMBL" id="JBFOLK010000013">
    <property type="protein sequence ID" value="KAL2465679.1"/>
    <property type="molecule type" value="Genomic_DNA"/>
</dbReference>
<keyword evidence="2" id="KW-1185">Reference proteome</keyword>
<reference evidence="2" key="1">
    <citation type="submission" date="2024-07" db="EMBL/GenBank/DDBJ databases">
        <title>Two chromosome-level genome assemblies of Korean endemic species Abeliophyllum distichum and Forsythia ovata (Oleaceae).</title>
        <authorList>
            <person name="Jang H."/>
        </authorList>
    </citation>
    <scope>NUCLEOTIDE SEQUENCE [LARGE SCALE GENOMIC DNA]</scope>
</reference>
<protein>
    <submittedName>
        <fullName evidence="1">Uncharacterized protein</fullName>
    </submittedName>
</protein>
<dbReference type="AlphaFoldDB" id="A0ABD1PP40"/>
<sequence length="118" mass="12534">MRSSFCPLKKFVVYWFSLHDATILEVSRSIVRRRVQRTAFSVPPDRLPCPKMFNFAPALEFQDFPCKSGREDCCEVGGGCIACHGSGGTSGTRIDVGGGDGGANGGYGDGGSTTTMMG</sequence>
<dbReference type="Proteomes" id="UP001604336">
    <property type="component" value="Unassembled WGS sequence"/>
</dbReference>
<proteinExistence type="predicted"/>
<name>A0ABD1PP40_9LAMI</name>
<accession>A0ABD1PP40</accession>
<evidence type="ECO:0000313" key="1">
    <source>
        <dbReference type="EMBL" id="KAL2465679.1"/>
    </source>
</evidence>